<dbReference type="EMBL" id="PZZH01000001">
    <property type="protein sequence ID" value="PTN79313.1"/>
    <property type="molecule type" value="Genomic_DNA"/>
</dbReference>
<evidence type="ECO:0000313" key="4">
    <source>
        <dbReference type="Proteomes" id="UP000244140"/>
    </source>
</evidence>
<evidence type="ECO:0000313" key="3">
    <source>
        <dbReference type="EMBL" id="RYU29213.1"/>
    </source>
</evidence>
<reference evidence="3 5" key="2">
    <citation type="submission" date="2019-02" db="EMBL/GenBank/DDBJ databases">
        <title>From farm to fork: dissemination of Tn554::fexA-optrA in linezolid-resistant Enterococcus faecalis clones from chicken feces and meat in Tunisia.</title>
        <authorList>
            <person name="Tedim A.P."/>
            <person name="Elghaieb H."/>
            <person name="Abbassi M.S."/>
            <person name="Novais C."/>
            <person name="Hassen A."/>
            <person name="Peixe L."/>
            <person name="Freitas A.R."/>
        </authorList>
    </citation>
    <scope>NUCLEOTIDE SEQUENCE [LARGE SCALE GENOMIC DNA]</scope>
    <source>
        <strain evidence="3 5">728T</strain>
    </source>
</reference>
<gene>
    <name evidence="2" type="ORF">DAI13_02785</name>
    <name evidence="3" type="ORF">EU507_15905</name>
</gene>
<dbReference type="Proteomes" id="UP000292223">
    <property type="component" value="Unassembled WGS sequence"/>
</dbReference>
<sequence length="98" mass="11950">MIKKNKELPLYVLNTFLLYVIYEYLIDKNNRKLKLIYPILSKEDKILNNKSYLQNFYLANLYMIEYILSVDNKQTFKKINLKNLDSISRSRIKYLNFK</sequence>
<evidence type="ECO:0000313" key="5">
    <source>
        <dbReference type="Proteomes" id="UP000292223"/>
    </source>
</evidence>
<proteinExistence type="predicted"/>
<dbReference type="EMBL" id="SEWT01000016">
    <property type="protein sequence ID" value="RYU29213.1"/>
    <property type="molecule type" value="Genomic_DNA"/>
</dbReference>
<comment type="caution">
    <text evidence="3">The sequence shown here is derived from an EMBL/GenBank/DDBJ whole genome shotgun (WGS) entry which is preliminary data.</text>
</comment>
<evidence type="ECO:0000256" key="1">
    <source>
        <dbReference type="SAM" id="Phobius"/>
    </source>
</evidence>
<keyword evidence="1" id="KW-1133">Transmembrane helix</keyword>
<reference evidence="2 4" key="1">
    <citation type="submission" date="2018-04" db="EMBL/GenBank/DDBJ databases">
        <authorList>
            <person name="Van Tyne D."/>
        </authorList>
    </citation>
    <scope>NUCLEOTIDE SEQUENCE [LARGE SCALE GENOMIC DNA]</scope>
    <source>
        <strain evidence="2 4">B2535</strain>
    </source>
</reference>
<dbReference type="AlphaFoldDB" id="A0A8B3RSJ3"/>
<feature type="transmembrane region" description="Helical" evidence="1">
    <location>
        <begin position="7"/>
        <end position="25"/>
    </location>
</feature>
<protein>
    <submittedName>
        <fullName evidence="3">Uncharacterized protein</fullName>
    </submittedName>
</protein>
<evidence type="ECO:0000313" key="2">
    <source>
        <dbReference type="EMBL" id="PTN79313.1"/>
    </source>
</evidence>
<name>A0A8B3RSJ3_ENTFL</name>
<organism evidence="3 5">
    <name type="scientific">Enterococcus faecalis</name>
    <name type="common">Streptococcus faecalis</name>
    <dbReference type="NCBI Taxonomy" id="1351"/>
    <lineage>
        <taxon>Bacteria</taxon>
        <taxon>Bacillati</taxon>
        <taxon>Bacillota</taxon>
        <taxon>Bacilli</taxon>
        <taxon>Lactobacillales</taxon>
        <taxon>Enterococcaceae</taxon>
        <taxon>Enterococcus</taxon>
    </lineage>
</organism>
<keyword evidence="1" id="KW-0812">Transmembrane</keyword>
<keyword evidence="1" id="KW-0472">Membrane</keyword>
<accession>A0A8B3RSJ3</accession>
<dbReference type="Proteomes" id="UP000244140">
    <property type="component" value="Unassembled WGS sequence"/>
</dbReference>